<keyword evidence="12" id="KW-1185">Reference proteome</keyword>
<dbReference type="STRING" id="454130.A0A0U5G2I3"/>
<dbReference type="PROSITE" id="PS00972">
    <property type="entry name" value="USP_1"/>
    <property type="match status" value="1"/>
</dbReference>
<feature type="compositionally biased region" description="Basic and acidic residues" evidence="8">
    <location>
        <begin position="1"/>
        <end position="20"/>
    </location>
</feature>
<dbReference type="EC" id="3.4.19.12" evidence="3"/>
<comment type="catalytic activity">
    <reaction evidence="1">
        <text>Thiol-dependent hydrolysis of ester, thioester, amide, peptide and isopeptide bonds formed by the C-terminal Gly of ubiquitin (a 76-residue protein attached to proteins as an intracellular targeting signal).</text>
        <dbReference type="EC" id="3.4.19.12"/>
    </reaction>
</comment>
<evidence type="ECO:0000256" key="4">
    <source>
        <dbReference type="ARBA" id="ARBA00022670"/>
    </source>
</evidence>
<evidence type="ECO:0000256" key="1">
    <source>
        <dbReference type="ARBA" id="ARBA00000707"/>
    </source>
</evidence>
<evidence type="ECO:0000313" key="11">
    <source>
        <dbReference type="EMBL" id="CEL04798.1"/>
    </source>
</evidence>
<feature type="domain" description="DUSP" evidence="10">
    <location>
        <begin position="114"/>
        <end position="237"/>
    </location>
</feature>
<keyword evidence="5" id="KW-0833">Ubl conjugation pathway</keyword>
<dbReference type="InterPro" id="IPR035927">
    <property type="entry name" value="DUSP-like_sf"/>
</dbReference>
<dbReference type="PROSITE" id="PS50235">
    <property type="entry name" value="USP_3"/>
    <property type="match status" value="1"/>
</dbReference>
<dbReference type="SMART" id="SM00695">
    <property type="entry name" value="DUSP"/>
    <property type="match status" value="1"/>
</dbReference>
<evidence type="ECO:0000256" key="6">
    <source>
        <dbReference type="ARBA" id="ARBA00022801"/>
    </source>
</evidence>
<dbReference type="InterPro" id="IPR006615">
    <property type="entry name" value="Pept_C19_DUSP"/>
</dbReference>
<feature type="compositionally biased region" description="Polar residues" evidence="8">
    <location>
        <begin position="71"/>
        <end position="107"/>
    </location>
</feature>
<keyword evidence="6 11" id="KW-0378">Hydrolase</keyword>
<evidence type="ECO:0000256" key="5">
    <source>
        <dbReference type="ARBA" id="ARBA00022786"/>
    </source>
</evidence>
<accession>A0A0U5G2I3</accession>
<dbReference type="OrthoDB" id="952271at2759"/>
<dbReference type="InterPro" id="IPR001394">
    <property type="entry name" value="Peptidase_C19_UCH"/>
</dbReference>
<dbReference type="SUPFAM" id="SSF54001">
    <property type="entry name" value="Cysteine proteinases"/>
    <property type="match status" value="1"/>
</dbReference>
<dbReference type="Pfam" id="PF06337">
    <property type="entry name" value="DUSP"/>
    <property type="match status" value="1"/>
</dbReference>
<dbReference type="SUPFAM" id="SSF143791">
    <property type="entry name" value="DUSP-like"/>
    <property type="match status" value="1"/>
</dbReference>
<dbReference type="AlphaFoldDB" id="A0A0U5G2I3"/>
<evidence type="ECO:0000256" key="2">
    <source>
        <dbReference type="ARBA" id="ARBA00009085"/>
    </source>
</evidence>
<dbReference type="EMBL" id="CDMC01000004">
    <property type="protein sequence ID" value="CEL04798.1"/>
    <property type="molecule type" value="Genomic_DNA"/>
</dbReference>
<dbReference type="Pfam" id="PF00443">
    <property type="entry name" value="UCH"/>
    <property type="match status" value="1"/>
</dbReference>
<evidence type="ECO:0000256" key="7">
    <source>
        <dbReference type="ARBA" id="ARBA00022807"/>
    </source>
</evidence>
<dbReference type="Gene3D" id="3.90.70.10">
    <property type="entry name" value="Cysteine proteinases"/>
    <property type="match status" value="1"/>
</dbReference>
<gene>
    <name evidence="11" type="ORF">ASPCAL05923</name>
</gene>
<evidence type="ECO:0000259" key="9">
    <source>
        <dbReference type="PROSITE" id="PS50235"/>
    </source>
</evidence>
<evidence type="ECO:0000256" key="8">
    <source>
        <dbReference type="SAM" id="MobiDB-lite"/>
    </source>
</evidence>
<dbReference type="PANTHER" id="PTHR21646">
    <property type="entry name" value="UBIQUITIN CARBOXYL-TERMINAL HYDROLASE"/>
    <property type="match status" value="1"/>
</dbReference>
<feature type="region of interest" description="Disordered" evidence="8">
    <location>
        <begin position="1"/>
        <end position="115"/>
    </location>
</feature>
<dbReference type="PROSITE" id="PS51283">
    <property type="entry name" value="DUSP"/>
    <property type="match status" value="1"/>
</dbReference>
<dbReference type="PANTHER" id="PTHR21646:SF24">
    <property type="entry name" value="UBIQUITIN CARBOXYL-TERMINAL HYDROLASE"/>
    <property type="match status" value="1"/>
</dbReference>
<protein>
    <recommendedName>
        <fullName evidence="3">ubiquitinyl hydrolase 1</fullName>
        <ecNumber evidence="3">3.4.19.12</ecNumber>
    </recommendedName>
</protein>
<sequence>MSGSEKRDESVPPTGREERSASPSTKRAAPEAEQDVEMNLGSTDKDGEPAAAAHSQPDPMDTTGSEEDSTGNDANSSSDTAYQTPSSMSTYTAPVAGTQENTKTEPSVSPDERPSYDDQVAKVMCMMMQPLKEDQKGYVVSMSWLKRVLARSATHADKADKSAAEGEVGPVDNSDLVLVTDPINTGFRDERDQPFIPLRPGLEMSEDFEVVPEEGWDLVMQWYGLADQSPAIVRYAHNTNASGDSVNIQYEINPPVFTVLKLANPSTGATASQESPAKTLASRHTNYQKWLRKAKQLARIDNSTRVRVWRILGGLNSTTASAAITPAASRSASPAPFSPLVSNTGHSLSLDVNTFLALSEGSQRELLAAKDQTANPNYNGKMTIDLAGLGDNSIVVLEERVTGHGSGVEWVSDLATSSNRLGVPSGAKANLPSKIKTKSPTTSGRSSPVLEPVRRGRKDGKPRGNTGLSNLGNTCYMNSALQCVRSVEELTYYFLSE</sequence>
<evidence type="ECO:0000256" key="3">
    <source>
        <dbReference type="ARBA" id="ARBA00012759"/>
    </source>
</evidence>
<dbReference type="Gene3D" id="3.30.2230.10">
    <property type="entry name" value="DUSP-like"/>
    <property type="match status" value="1"/>
</dbReference>
<name>A0A0U5G2I3_ASPCI</name>
<dbReference type="InterPro" id="IPR038765">
    <property type="entry name" value="Papain-like_cys_pep_sf"/>
</dbReference>
<proteinExistence type="inferred from homology"/>
<dbReference type="InterPro" id="IPR018200">
    <property type="entry name" value="USP_CS"/>
</dbReference>
<evidence type="ECO:0000313" key="12">
    <source>
        <dbReference type="Proteomes" id="UP000054771"/>
    </source>
</evidence>
<dbReference type="GO" id="GO:0016579">
    <property type="term" value="P:protein deubiquitination"/>
    <property type="evidence" value="ECO:0007669"/>
    <property type="project" value="InterPro"/>
</dbReference>
<feature type="region of interest" description="Disordered" evidence="8">
    <location>
        <begin position="421"/>
        <end position="469"/>
    </location>
</feature>
<reference evidence="12" key="1">
    <citation type="journal article" date="2016" name="Genome Announc.">
        <title>Draft genome sequences of fungus Aspergillus calidoustus.</title>
        <authorList>
            <person name="Horn F."/>
            <person name="Linde J."/>
            <person name="Mattern D.J."/>
            <person name="Walther G."/>
            <person name="Guthke R."/>
            <person name="Scherlach K."/>
            <person name="Martin K."/>
            <person name="Brakhage A.A."/>
            <person name="Petzke L."/>
            <person name="Valiante V."/>
        </authorList>
    </citation>
    <scope>NUCLEOTIDE SEQUENCE [LARGE SCALE GENOMIC DNA]</scope>
    <source>
        <strain evidence="12">SF006504</strain>
    </source>
</reference>
<organism evidence="11 12">
    <name type="scientific">Aspergillus calidoustus</name>
    <dbReference type="NCBI Taxonomy" id="454130"/>
    <lineage>
        <taxon>Eukaryota</taxon>
        <taxon>Fungi</taxon>
        <taxon>Dikarya</taxon>
        <taxon>Ascomycota</taxon>
        <taxon>Pezizomycotina</taxon>
        <taxon>Eurotiomycetes</taxon>
        <taxon>Eurotiomycetidae</taxon>
        <taxon>Eurotiales</taxon>
        <taxon>Aspergillaceae</taxon>
        <taxon>Aspergillus</taxon>
        <taxon>Aspergillus subgen. Nidulantes</taxon>
    </lineage>
</organism>
<dbReference type="GO" id="GO:0004843">
    <property type="term" value="F:cysteine-type deubiquitinase activity"/>
    <property type="evidence" value="ECO:0007669"/>
    <property type="project" value="UniProtKB-EC"/>
</dbReference>
<feature type="domain" description="USP" evidence="9">
    <location>
        <begin position="466"/>
        <end position="497"/>
    </location>
</feature>
<dbReference type="InterPro" id="IPR028889">
    <property type="entry name" value="USP"/>
</dbReference>
<dbReference type="Proteomes" id="UP000054771">
    <property type="component" value="Unassembled WGS sequence"/>
</dbReference>
<comment type="similarity">
    <text evidence="2">Belongs to the peptidase C19 family.</text>
</comment>
<evidence type="ECO:0000259" key="10">
    <source>
        <dbReference type="PROSITE" id="PS51283"/>
    </source>
</evidence>
<dbReference type="GO" id="GO:0006508">
    <property type="term" value="P:proteolysis"/>
    <property type="evidence" value="ECO:0007669"/>
    <property type="project" value="UniProtKB-KW"/>
</dbReference>
<keyword evidence="4" id="KW-0645">Protease</keyword>
<keyword evidence="7" id="KW-0788">Thiol protease</keyword>
<dbReference type="InterPro" id="IPR050185">
    <property type="entry name" value="Ub_carboxyl-term_hydrolase"/>
</dbReference>